<dbReference type="InterPro" id="IPR015943">
    <property type="entry name" value="WD40/YVTN_repeat-like_dom_sf"/>
</dbReference>
<sequence>MKKHNLLKFTLLTGATLALSSVLIISCNDEKKSFEIDLTDVKEQYKADETVSLVIANPKNDAIDSVAYTANGKRIGSVKGNAKFEFNLQGSKFGYQEIKAMVYTDGDSSEATARIEVVSSVKTQLVNFEVVNTYPHDTESYTQGLEFYRDTLFEGTGQYGKSTLRKNNYKTGEAYKRISLDGKYFGEGVTIFNNKVYQLTWKEGTGFIYNPDNLQKEKDFAYFKDVQGWGLTHDDKYLYMSDGSEKIYKLDPVTLKEVDYINVYTGGTKVKSVNELEWIDGKIYGNIYQENAIAIIDPATGAVEGVMNMTSLSDQVKNPSRDVLNGIAYNPKTKTIFITGKNWDKMFEVKIKNSFQ</sequence>
<proteinExistence type="predicted"/>
<dbReference type="InterPro" id="IPR007788">
    <property type="entry name" value="QCT"/>
</dbReference>
<dbReference type="Pfam" id="PF05096">
    <property type="entry name" value="Glu_cyclase_2"/>
    <property type="match status" value="1"/>
</dbReference>
<keyword evidence="2" id="KW-0808">Transferase</keyword>
<name>A0A2S1R0M0_9FLAO</name>
<dbReference type="PANTHER" id="PTHR31270">
    <property type="entry name" value="GLUTAMINYL-PEPTIDE CYCLOTRANSFERASE"/>
    <property type="match status" value="1"/>
</dbReference>
<feature type="chain" id="PRO_5015447015" evidence="1">
    <location>
        <begin position="21"/>
        <end position="356"/>
    </location>
</feature>
<dbReference type="GO" id="GO:0016603">
    <property type="term" value="F:glutaminyl-peptide cyclotransferase activity"/>
    <property type="evidence" value="ECO:0007669"/>
    <property type="project" value="InterPro"/>
</dbReference>
<gene>
    <name evidence="2" type="ORF">HYN59_14325</name>
</gene>
<dbReference type="AlphaFoldDB" id="A0A2S1R0M0"/>
<organism evidence="2 3">
    <name type="scientific">Flavobacterium album</name>
    <dbReference type="NCBI Taxonomy" id="2175091"/>
    <lineage>
        <taxon>Bacteria</taxon>
        <taxon>Pseudomonadati</taxon>
        <taxon>Bacteroidota</taxon>
        <taxon>Flavobacteriia</taxon>
        <taxon>Flavobacteriales</taxon>
        <taxon>Flavobacteriaceae</taxon>
        <taxon>Flavobacterium</taxon>
    </lineage>
</organism>
<protein>
    <submittedName>
        <fullName evidence="2">Glutamine cyclotransferase</fullName>
    </submittedName>
</protein>
<keyword evidence="3" id="KW-1185">Reference proteome</keyword>
<feature type="signal peptide" evidence="1">
    <location>
        <begin position="1"/>
        <end position="20"/>
    </location>
</feature>
<dbReference type="EMBL" id="CP029186">
    <property type="protein sequence ID" value="AWH86212.1"/>
    <property type="molecule type" value="Genomic_DNA"/>
</dbReference>
<reference evidence="2 3" key="1">
    <citation type="submission" date="2018-04" db="EMBL/GenBank/DDBJ databases">
        <title>Genome sequencing of Flavobacterium sp. HYN0059.</title>
        <authorList>
            <person name="Yi H."/>
            <person name="Baek C."/>
        </authorList>
    </citation>
    <scope>NUCLEOTIDE SEQUENCE [LARGE SCALE GENOMIC DNA]</scope>
    <source>
        <strain evidence="2 3">HYN0059</strain>
    </source>
</reference>
<evidence type="ECO:0000313" key="2">
    <source>
        <dbReference type="EMBL" id="AWH86212.1"/>
    </source>
</evidence>
<dbReference type="PANTHER" id="PTHR31270:SF1">
    <property type="entry name" value="GLUTAMINYL-PEPTIDE CYCLOTRANSFERASE"/>
    <property type="match status" value="1"/>
</dbReference>
<dbReference type="Proteomes" id="UP000244929">
    <property type="component" value="Chromosome"/>
</dbReference>
<dbReference type="SUPFAM" id="SSF50969">
    <property type="entry name" value="YVTN repeat-like/Quinoprotein amine dehydrogenase"/>
    <property type="match status" value="1"/>
</dbReference>
<evidence type="ECO:0000313" key="3">
    <source>
        <dbReference type="Proteomes" id="UP000244929"/>
    </source>
</evidence>
<accession>A0A2S1R0M0</accession>
<evidence type="ECO:0000256" key="1">
    <source>
        <dbReference type="SAM" id="SignalP"/>
    </source>
</evidence>
<dbReference type="OrthoDB" id="9783700at2"/>
<keyword evidence="1" id="KW-0732">Signal</keyword>
<dbReference type="KEGG" id="falb:HYN59_14325"/>
<dbReference type="PROSITE" id="PS51257">
    <property type="entry name" value="PROKAR_LIPOPROTEIN"/>
    <property type="match status" value="1"/>
</dbReference>
<dbReference type="Gene3D" id="2.130.10.10">
    <property type="entry name" value="YVTN repeat-like/Quinoprotein amine dehydrogenase"/>
    <property type="match status" value="1"/>
</dbReference>
<dbReference type="InterPro" id="IPR011044">
    <property type="entry name" value="Quino_amine_DH_bsu"/>
</dbReference>
<dbReference type="RefSeq" id="WP_108778935.1">
    <property type="nucleotide sequence ID" value="NZ_CP029186.1"/>
</dbReference>